<feature type="DNA-binding region" description="H-T-H motif" evidence="4">
    <location>
        <begin position="35"/>
        <end position="54"/>
    </location>
</feature>
<dbReference type="PRINTS" id="PR00455">
    <property type="entry name" value="HTHTETR"/>
</dbReference>
<organism evidence="7 8">
    <name type="scientific">Streptomyces glaucosporus</name>
    <dbReference type="NCBI Taxonomy" id="284044"/>
    <lineage>
        <taxon>Bacteria</taxon>
        <taxon>Bacillati</taxon>
        <taxon>Actinomycetota</taxon>
        <taxon>Actinomycetes</taxon>
        <taxon>Kitasatosporales</taxon>
        <taxon>Streptomycetaceae</taxon>
        <taxon>Streptomyces</taxon>
    </lineage>
</organism>
<dbReference type="PANTHER" id="PTHR30055">
    <property type="entry name" value="HTH-TYPE TRANSCRIPTIONAL REGULATOR RUTR"/>
    <property type="match status" value="1"/>
</dbReference>
<dbReference type="Pfam" id="PF21943">
    <property type="entry name" value="TetR_C_46"/>
    <property type="match status" value="1"/>
</dbReference>
<evidence type="ECO:0000256" key="5">
    <source>
        <dbReference type="SAM" id="MobiDB-lite"/>
    </source>
</evidence>
<evidence type="ECO:0000259" key="6">
    <source>
        <dbReference type="PROSITE" id="PS50977"/>
    </source>
</evidence>
<dbReference type="SUPFAM" id="SSF46689">
    <property type="entry name" value="Homeodomain-like"/>
    <property type="match status" value="1"/>
</dbReference>
<evidence type="ECO:0000256" key="3">
    <source>
        <dbReference type="ARBA" id="ARBA00023163"/>
    </source>
</evidence>
<proteinExistence type="predicted"/>
<dbReference type="RefSeq" id="WP_344631820.1">
    <property type="nucleotide sequence ID" value="NZ_BAAATJ010000015.1"/>
</dbReference>
<dbReference type="InterPro" id="IPR050109">
    <property type="entry name" value="HTH-type_TetR-like_transc_reg"/>
</dbReference>
<dbReference type="Pfam" id="PF00440">
    <property type="entry name" value="TetR_N"/>
    <property type="match status" value="1"/>
</dbReference>
<evidence type="ECO:0000256" key="1">
    <source>
        <dbReference type="ARBA" id="ARBA00023015"/>
    </source>
</evidence>
<feature type="domain" description="HTH tetR-type" evidence="6">
    <location>
        <begin position="12"/>
        <end position="72"/>
    </location>
</feature>
<dbReference type="EMBL" id="BAAATJ010000015">
    <property type="protein sequence ID" value="GAA2403378.1"/>
    <property type="molecule type" value="Genomic_DNA"/>
</dbReference>
<dbReference type="PANTHER" id="PTHR30055:SF158">
    <property type="entry name" value="POSSIBLE TRANSCRIPTIONAL REGULATORY PROTEIN (PROBABLY TETR-FAMILY)"/>
    <property type="match status" value="1"/>
</dbReference>
<keyword evidence="2 4" id="KW-0238">DNA-binding</keyword>
<feature type="compositionally biased region" description="Pro residues" evidence="5">
    <location>
        <begin position="230"/>
        <end position="240"/>
    </location>
</feature>
<evidence type="ECO:0000313" key="8">
    <source>
        <dbReference type="Proteomes" id="UP001500058"/>
    </source>
</evidence>
<evidence type="ECO:0000256" key="2">
    <source>
        <dbReference type="ARBA" id="ARBA00023125"/>
    </source>
</evidence>
<evidence type="ECO:0000313" key="7">
    <source>
        <dbReference type="EMBL" id="GAA2403378.1"/>
    </source>
</evidence>
<accession>A0ABN3IH70</accession>
<dbReference type="InterPro" id="IPR036271">
    <property type="entry name" value="Tet_transcr_reg_TetR-rel_C_sf"/>
</dbReference>
<evidence type="ECO:0000256" key="4">
    <source>
        <dbReference type="PROSITE-ProRule" id="PRU00335"/>
    </source>
</evidence>
<reference evidence="7 8" key="1">
    <citation type="journal article" date="2019" name="Int. J. Syst. Evol. Microbiol.">
        <title>The Global Catalogue of Microorganisms (GCM) 10K type strain sequencing project: providing services to taxonomists for standard genome sequencing and annotation.</title>
        <authorList>
            <consortium name="The Broad Institute Genomics Platform"/>
            <consortium name="The Broad Institute Genome Sequencing Center for Infectious Disease"/>
            <person name="Wu L."/>
            <person name="Ma J."/>
        </authorList>
    </citation>
    <scope>NUCLEOTIDE SEQUENCE [LARGE SCALE GENOMIC DNA]</scope>
    <source>
        <strain evidence="7 8">JCM 6921</strain>
    </source>
</reference>
<dbReference type="PROSITE" id="PS50977">
    <property type="entry name" value="HTH_TETR_2"/>
    <property type="match status" value="1"/>
</dbReference>
<sequence>MSDKRRRRVPRQVREQQIIDMAVQVFAKRGYHPASVDEIAELAGISKPMVYLYLDSKEGLFLACLRREAERLATAFQKAARGVGSPEMRLWAGLSAFFAYVTEHRDSWVVLHRQTSELSEAITEEVARARRAVMAEVAGLVRDGIAEAAGPVRPGDEEADFVAHVLVGAADSLTDWMERHPGETPDRVARRLMNMVWVGMRNVLGGELWEPPEPPHAPEGPEAPDAPHAPDVPGPPSVEG</sequence>
<protein>
    <submittedName>
        <fullName evidence="7">TetR/AcrR family transcriptional regulator</fullName>
    </submittedName>
</protein>
<gene>
    <name evidence="7" type="ORF">GCM10010420_33240</name>
</gene>
<feature type="region of interest" description="Disordered" evidence="5">
    <location>
        <begin position="208"/>
        <end position="240"/>
    </location>
</feature>
<keyword evidence="8" id="KW-1185">Reference proteome</keyword>
<keyword evidence="1" id="KW-0805">Transcription regulation</keyword>
<comment type="caution">
    <text evidence="7">The sequence shown here is derived from an EMBL/GenBank/DDBJ whole genome shotgun (WGS) entry which is preliminary data.</text>
</comment>
<dbReference type="InterPro" id="IPR054129">
    <property type="entry name" value="DesT_TetR_C"/>
</dbReference>
<dbReference type="Gene3D" id="1.10.357.10">
    <property type="entry name" value="Tetracycline Repressor, domain 2"/>
    <property type="match status" value="1"/>
</dbReference>
<dbReference type="SUPFAM" id="SSF48498">
    <property type="entry name" value="Tetracyclin repressor-like, C-terminal domain"/>
    <property type="match status" value="1"/>
</dbReference>
<dbReference type="Proteomes" id="UP001500058">
    <property type="component" value="Unassembled WGS sequence"/>
</dbReference>
<name>A0ABN3IH70_9ACTN</name>
<dbReference type="InterPro" id="IPR009057">
    <property type="entry name" value="Homeodomain-like_sf"/>
</dbReference>
<keyword evidence="3" id="KW-0804">Transcription</keyword>
<dbReference type="InterPro" id="IPR001647">
    <property type="entry name" value="HTH_TetR"/>
</dbReference>